<evidence type="ECO:0000313" key="5">
    <source>
        <dbReference type="EMBL" id="ALE15835.1"/>
    </source>
</evidence>
<dbReference type="SUPFAM" id="SSF46894">
    <property type="entry name" value="C-terminal effector domain of the bipartite response regulators"/>
    <property type="match status" value="1"/>
</dbReference>
<keyword evidence="6" id="KW-1185">Reference proteome</keyword>
<dbReference type="InterPro" id="IPR000792">
    <property type="entry name" value="Tscrpt_reg_LuxR_C"/>
</dbReference>
<dbReference type="AlphaFoldDB" id="A0A0M4M6F2"/>
<accession>A0A0M4M6F2</accession>
<dbReference type="Gene3D" id="1.10.10.10">
    <property type="entry name" value="Winged helix-like DNA-binding domain superfamily/Winged helix DNA-binding domain"/>
    <property type="match status" value="1"/>
</dbReference>
<keyword evidence="3" id="KW-0804">Transcription</keyword>
<dbReference type="PANTHER" id="PTHR44688">
    <property type="entry name" value="DNA-BINDING TRANSCRIPTIONAL ACTIVATOR DEVR_DOSR"/>
    <property type="match status" value="1"/>
</dbReference>
<dbReference type="Gene3D" id="3.30.450.80">
    <property type="entry name" value="Transcription factor LuxR-like, autoinducer-binding domain"/>
    <property type="match status" value="1"/>
</dbReference>
<evidence type="ECO:0000256" key="1">
    <source>
        <dbReference type="ARBA" id="ARBA00023015"/>
    </source>
</evidence>
<dbReference type="GO" id="GO:0006355">
    <property type="term" value="P:regulation of DNA-templated transcription"/>
    <property type="evidence" value="ECO:0007669"/>
    <property type="project" value="InterPro"/>
</dbReference>
<sequence>MTSVNDRFWAEALKISEAKSDAEIRSAFLEVIGTLGFRAAYFLNPVAADARIGRRLLNLGFPKVWERHYPGRLALVDPLPRAALRHGSAFRWSEIDRILRLSRRQRKYFELLERFGIGDGIGMPCYGPGARRTFIGVGLPVSDDCITPESMLKVSALGQISFQRHLQLSRLSDLENPRLSQREHEVMQWIARGKSNAVIGQILGISASTVDVYVSRIFEKLGVTDRTSASVRALTLGVIRASPR</sequence>
<keyword evidence="2" id="KW-0238">DNA-binding</keyword>
<evidence type="ECO:0000256" key="3">
    <source>
        <dbReference type="ARBA" id="ARBA00023163"/>
    </source>
</evidence>
<dbReference type="Proteomes" id="UP000057938">
    <property type="component" value="Chromosome"/>
</dbReference>
<dbReference type="InterPro" id="IPR036388">
    <property type="entry name" value="WH-like_DNA-bd_sf"/>
</dbReference>
<keyword evidence="1" id="KW-0805">Transcription regulation</keyword>
<dbReference type="Pfam" id="PF00196">
    <property type="entry name" value="GerE"/>
    <property type="match status" value="1"/>
</dbReference>
<dbReference type="PROSITE" id="PS50043">
    <property type="entry name" value="HTH_LUXR_2"/>
    <property type="match status" value="1"/>
</dbReference>
<dbReference type="SUPFAM" id="SSF75516">
    <property type="entry name" value="Pheromone-binding domain of LuxR-like quorum-sensing transcription factors"/>
    <property type="match status" value="1"/>
</dbReference>
<dbReference type="RefSeq" id="WP_061922398.1">
    <property type="nucleotide sequence ID" value="NZ_CP012669.1"/>
</dbReference>
<dbReference type="CDD" id="cd06170">
    <property type="entry name" value="LuxR_C_like"/>
    <property type="match status" value="1"/>
</dbReference>
<dbReference type="OrthoDB" id="3170288at2"/>
<dbReference type="PRINTS" id="PR00038">
    <property type="entry name" value="HTHLUXR"/>
</dbReference>
<reference evidence="5 6" key="1">
    <citation type="submission" date="2015-09" db="EMBL/GenBank/DDBJ databases">
        <title>Complete genome sequence of a benzo[a]pyrene-degrading bacterium Altererythrobacter epoxidivorans CGMCC 1.7731T.</title>
        <authorList>
            <person name="Li Z."/>
            <person name="Cheng H."/>
            <person name="Huo Y."/>
            <person name="Xu X."/>
        </authorList>
    </citation>
    <scope>NUCLEOTIDE SEQUENCE [LARGE SCALE GENOMIC DNA]</scope>
    <source>
        <strain evidence="5 6">CGMCC 1.7731</strain>
    </source>
</reference>
<dbReference type="PROSITE" id="PS00622">
    <property type="entry name" value="HTH_LUXR_1"/>
    <property type="match status" value="1"/>
</dbReference>
<name>A0A0M4M6F2_9SPHN</name>
<evidence type="ECO:0000313" key="6">
    <source>
        <dbReference type="Proteomes" id="UP000057938"/>
    </source>
</evidence>
<evidence type="ECO:0000256" key="2">
    <source>
        <dbReference type="ARBA" id="ARBA00023125"/>
    </source>
</evidence>
<protein>
    <submittedName>
        <fullName evidence="5">Two-component transcriptional regulator, LuxR family</fullName>
    </submittedName>
</protein>
<dbReference type="GO" id="GO:0003677">
    <property type="term" value="F:DNA binding"/>
    <property type="evidence" value="ECO:0007669"/>
    <property type="project" value="UniProtKB-KW"/>
</dbReference>
<proteinExistence type="predicted"/>
<dbReference type="PATRIC" id="fig|361183.4.peg.517"/>
<organism evidence="5 6">
    <name type="scientific">Altererythrobacter epoxidivorans</name>
    <dbReference type="NCBI Taxonomy" id="361183"/>
    <lineage>
        <taxon>Bacteria</taxon>
        <taxon>Pseudomonadati</taxon>
        <taxon>Pseudomonadota</taxon>
        <taxon>Alphaproteobacteria</taxon>
        <taxon>Sphingomonadales</taxon>
        <taxon>Erythrobacteraceae</taxon>
        <taxon>Altererythrobacter</taxon>
    </lineage>
</organism>
<dbReference type="KEGG" id="aep:AMC99_00525"/>
<dbReference type="PANTHER" id="PTHR44688:SF16">
    <property type="entry name" value="DNA-BINDING TRANSCRIPTIONAL ACTIVATOR DEVR_DOSR"/>
    <property type="match status" value="1"/>
</dbReference>
<dbReference type="InterPro" id="IPR005143">
    <property type="entry name" value="TF_LuxR_autoind-bd_dom"/>
</dbReference>
<dbReference type="STRING" id="361183.AMC99_00525"/>
<dbReference type="Pfam" id="PF03472">
    <property type="entry name" value="Autoind_bind"/>
    <property type="match status" value="1"/>
</dbReference>
<dbReference type="EMBL" id="CP012669">
    <property type="protein sequence ID" value="ALE15835.1"/>
    <property type="molecule type" value="Genomic_DNA"/>
</dbReference>
<dbReference type="InterPro" id="IPR016032">
    <property type="entry name" value="Sig_transdc_resp-reg_C-effctor"/>
</dbReference>
<feature type="domain" description="HTH luxR-type" evidence="4">
    <location>
        <begin position="172"/>
        <end position="237"/>
    </location>
</feature>
<dbReference type="InterPro" id="IPR036693">
    <property type="entry name" value="TF_LuxR_autoind-bd_dom_sf"/>
</dbReference>
<dbReference type="SMART" id="SM00421">
    <property type="entry name" value="HTH_LUXR"/>
    <property type="match status" value="1"/>
</dbReference>
<gene>
    <name evidence="5" type="ORF">AMC99_00525</name>
</gene>
<evidence type="ECO:0000259" key="4">
    <source>
        <dbReference type="PROSITE" id="PS50043"/>
    </source>
</evidence>